<accession>W7R1N5</accession>
<name>W7R1N5_9ALTE</name>
<dbReference type="eggNOG" id="ENOG5032Y5Q">
    <property type="taxonomic scope" value="Bacteria"/>
</dbReference>
<proteinExistence type="predicted"/>
<dbReference type="EMBL" id="ARZY01000004">
    <property type="protein sequence ID" value="EWH11555.1"/>
    <property type="molecule type" value="Genomic_DNA"/>
</dbReference>
<dbReference type="AlphaFoldDB" id="W7R1N5"/>
<keyword evidence="4" id="KW-1185">Reference proteome</keyword>
<protein>
    <recommendedName>
        <fullName evidence="5">Lipoprotein</fullName>
    </recommendedName>
</protein>
<evidence type="ECO:0000256" key="2">
    <source>
        <dbReference type="SAM" id="SignalP"/>
    </source>
</evidence>
<dbReference type="RefSeq" id="WP_035013266.1">
    <property type="nucleotide sequence ID" value="NZ_ARZY01000004.1"/>
</dbReference>
<keyword evidence="1 2" id="KW-0732">Signal</keyword>
<evidence type="ECO:0000313" key="3">
    <source>
        <dbReference type="EMBL" id="EWH11555.1"/>
    </source>
</evidence>
<feature type="signal peptide" evidence="2">
    <location>
        <begin position="1"/>
        <end position="23"/>
    </location>
</feature>
<dbReference type="Gene3D" id="3.30.1450.10">
    <property type="match status" value="1"/>
</dbReference>
<sequence>MFRRLGLIVALLFICSGCSKVTADNYNKIKVGMALEEVETIIGAPDECSEVIGTKQCMWGDNKRNIKITFVADVATLTLQNGLK</sequence>
<evidence type="ECO:0000313" key="4">
    <source>
        <dbReference type="Proteomes" id="UP000019276"/>
    </source>
</evidence>
<comment type="caution">
    <text evidence="3">The sequence shown here is derived from an EMBL/GenBank/DDBJ whole genome shotgun (WGS) entry which is preliminary data.</text>
</comment>
<evidence type="ECO:0008006" key="5">
    <source>
        <dbReference type="Google" id="ProtNLM"/>
    </source>
</evidence>
<reference evidence="3 4" key="1">
    <citation type="journal article" date="2014" name="Genome Announc.">
        <title>Draft Genome Sequence of the Agar-Degrading Bacterium Catenovulum sp. Strain DS-2, Isolated from Intestines of Haliotis diversicolor.</title>
        <authorList>
            <person name="Shan D."/>
            <person name="Li X."/>
            <person name="Gu Z."/>
            <person name="Wei G."/>
            <person name="Gao Z."/>
            <person name="Shao Z."/>
        </authorList>
    </citation>
    <scope>NUCLEOTIDE SEQUENCE [LARGE SCALE GENOMIC DNA]</scope>
    <source>
        <strain evidence="3 4">DS-2</strain>
    </source>
</reference>
<gene>
    <name evidence="3" type="ORF">DS2_03565</name>
</gene>
<feature type="chain" id="PRO_5004898699" description="Lipoprotein" evidence="2">
    <location>
        <begin position="24"/>
        <end position="84"/>
    </location>
</feature>
<organism evidence="3 4">
    <name type="scientific">Catenovulum agarivorans DS-2</name>
    <dbReference type="NCBI Taxonomy" id="1328313"/>
    <lineage>
        <taxon>Bacteria</taxon>
        <taxon>Pseudomonadati</taxon>
        <taxon>Pseudomonadota</taxon>
        <taxon>Gammaproteobacteria</taxon>
        <taxon>Alteromonadales</taxon>
        <taxon>Alteromonadaceae</taxon>
        <taxon>Catenovulum</taxon>
    </lineage>
</organism>
<dbReference type="STRING" id="1328313.DS2_03565"/>
<evidence type="ECO:0000256" key="1">
    <source>
        <dbReference type="ARBA" id="ARBA00022729"/>
    </source>
</evidence>
<dbReference type="InterPro" id="IPR037873">
    <property type="entry name" value="BamE-like"/>
</dbReference>
<dbReference type="OrthoDB" id="5422169at2"/>
<dbReference type="Proteomes" id="UP000019276">
    <property type="component" value="Unassembled WGS sequence"/>
</dbReference>